<accession>A0A1M7YNG0</accession>
<dbReference type="Proteomes" id="UP000184612">
    <property type="component" value="Unassembled WGS sequence"/>
</dbReference>
<dbReference type="AlphaFoldDB" id="A0A1M7YNG0"/>
<dbReference type="InterPro" id="IPR016032">
    <property type="entry name" value="Sig_transdc_resp-reg_C-effctor"/>
</dbReference>
<reference evidence="1 2" key="1">
    <citation type="submission" date="2016-12" db="EMBL/GenBank/DDBJ databases">
        <authorList>
            <person name="Song W.-J."/>
            <person name="Kurnit D.M."/>
        </authorList>
    </citation>
    <scope>NUCLEOTIDE SEQUENCE [LARGE SCALE GENOMIC DNA]</scope>
    <source>
        <strain evidence="1 2">DSM 12503</strain>
    </source>
</reference>
<evidence type="ECO:0000313" key="2">
    <source>
        <dbReference type="Proteomes" id="UP000184612"/>
    </source>
</evidence>
<dbReference type="SUPFAM" id="SSF46894">
    <property type="entry name" value="C-terminal effector domain of the bipartite response regulators"/>
    <property type="match status" value="1"/>
</dbReference>
<organism evidence="1 2">
    <name type="scientific">Anaerocolumna xylanovorans DSM 12503</name>
    <dbReference type="NCBI Taxonomy" id="1121345"/>
    <lineage>
        <taxon>Bacteria</taxon>
        <taxon>Bacillati</taxon>
        <taxon>Bacillota</taxon>
        <taxon>Clostridia</taxon>
        <taxon>Lachnospirales</taxon>
        <taxon>Lachnospiraceae</taxon>
        <taxon>Anaerocolumna</taxon>
    </lineage>
</organism>
<evidence type="ECO:0000313" key="1">
    <source>
        <dbReference type="EMBL" id="SHO54162.1"/>
    </source>
</evidence>
<protein>
    <submittedName>
        <fullName evidence="1">RNA polymerase sigma-70 factor, ECF subfamily</fullName>
    </submittedName>
</protein>
<proteinExistence type="predicted"/>
<dbReference type="OrthoDB" id="2040527at2"/>
<sequence>MNGIVLTPEQQEFAAEYHNLIYAFLNKKKLHEDDYYDIVVFGFLHAVKRYFEESELRKYSFSTIAWRSMDSSLANYYKNLNRQKRHCYILSLDSILSNGDFLPVEETVAVPDSQMMQLETELLLHELASRVSRRQMNVIRMKADGYGVKEIAREQKTSIRDVRELLESVYGIVLEVCCR</sequence>
<dbReference type="STRING" id="1121345.SAMN02745217_04617"/>
<dbReference type="RefSeq" id="WP_073591220.1">
    <property type="nucleotide sequence ID" value="NZ_FRFD01000018.1"/>
</dbReference>
<name>A0A1M7YNG0_9FIRM</name>
<gene>
    <name evidence="1" type="ORF">SAMN02745217_04617</name>
</gene>
<dbReference type="EMBL" id="FRFD01000018">
    <property type="protein sequence ID" value="SHO54162.1"/>
    <property type="molecule type" value="Genomic_DNA"/>
</dbReference>
<dbReference type="GO" id="GO:0006355">
    <property type="term" value="P:regulation of DNA-templated transcription"/>
    <property type="evidence" value="ECO:0007669"/>
    <property type="project" value="InterPro"/>
</dbReference>
<dbReference type="GO" id="GO:0003677">
    <property type="term" value="F:DNA binding"/>
    <property type="evidence" value="ECO:0007669"/>
    <property type="project" value="InterPro"/>
</dbReference>
<keyword evidence="2" id="KW-1185">Reference proteome</keyword>